<feature type="domain" description="Radical SAM core" evidence="17">
    <location>
        <begin position="164"/>
        <end position="376"/>
    </location>
</feature>
<dbReference type="OrthoDB" id="9768064at2"/>
<evidence type="ECO:0000256" key="8">
    <source>
        <dbReference type="ARBA" id="ARBA00022691"/>
    </source>
</evidence>
<dbReference type="AlphaFoldDB" id="E1QG77"/>
<evidence type="ECO:0000256" key="5">
    <source>
        <dbReference type="ARBA" id="ARBA00012144"/>
    </source>
</evidence>
<dbReference type="Proteomes" id="UP000009047">
    <property type="component" value="Chromosome"/>
</dbReference>
<dbReference type="RefSeq" id="WP_013257045.1">
    <property type="nucleotide sequence ID" value="NC_014365.1"/>
</dbReference>
<dbReference type="InterPro" id="IPR022459">
    <property type="entry name" value="Lysine_aminomutase"/>
</dbReference>
<evidence type="ECO:0000256" key="13">
    <source>
        <dbReference type="ARBA" id="ARBA00023235"/>
    </source>
</evidence>
<dbReference type="PANTHER" id="PTHR30538">
    <property type="entry name" value="LYSINE 2,3-AMINOMUTASE-RELATED"/>
    <property type="match status" value="1"/>
</dbReference>
<dbReference type="InterPro" id="IPR007197">
    <property type="entry name" value="rSAM"/>
</dbReference>
<dbReference type="Pfam" id="PF04055">
    <property type="entry name" value="Radical_SAM"/>
    <property type="match status" value="1"/>
</dbReference>
<dbReference type="SFLD" id="SFLDF00283">
    <property type="entry name" value="L-lysine_2_3-aminomutase_(LAM"/>
    <property type="match status" value="1"/>
</dbReference>
<name>E1QG77_DESB2</name>
<dbReference type="InterPro" id="IPR013785">
    <property type="entry name" value="Aldolase_TIM"/>
</dbReference>
<dbReference type="SFLD" id="SFLDG01070">
    <property type="entry name" value="PLP-dependent"/>
    <property type="match status" value="1"/>
</dbReference>
<evidence type="ECO:0000256" key="2">
    <source>
        <dbReference type="ARBA" id="ARBA00001933"/>
    </source>
</evidence>
<dbReference type="PIRSF" id="PIRSF004911">
    <property type="entry name" value="DUF160"/>
    <property type="match status" value="1"/>
</dbReference>
<comment type="similarity">
    <text evidence="4">Belongs to the radical SAM superfamily. KamA family.</text>
</comment>
<evidence type="ECO:0000313" key="18">
    <source>
        <dbReference type="EMBL" id="ADK83589.1"/>
    </source>
</evidence>
<dbReference type="PROSITE" id="PS51918">
    <property type="entry name" value="RADICAL_SAM"/>
    <property type="match status" value="1"/>
</dbReference>
<gene>
    <name evidence="18" type="ordered locus">Deba_0212</name>
</gene>
<dbReference type="InterPro" id="IPR003739">
    <property type="entry name" value="Lys_aminomutase/Glu_NH3_mut"/>
</dbReference>
<dbReference type="EC" id="5.4.3.2" evidence="5"/>
<feature type="region of interest" description="Disordered" evidence="16">
    <location>
        <begin position="1"/>
        <end position="27"/>
    </location>
</feature>
<dbReference type="Gene3D" id="6.10.140.1170">
    <property type="match status" value="1"/>
</dbReference>
<evidence type="ECO:0000259" key="17">
    <source>
        <dbReference type="PROSITE" id="PS51918"/>
    </source>
</evidence>
<keyword evidence="8" id="KW-0949">S-adenosyl-L-methionine</keyword>
<dbReference type="KEGG" id="dbr:Deba_0212"/>
<feature type="binding site" evidence="14">
    <location>
        <position position="182"/>
    </location>
    <ligand>
        <name>[4Fe-4S] cluster</name>
        <dbReference type="ChEBI" id="CHEBI:49883"/>
        <note>4Fe-4S-S-AdoMet</note>
    </ligand>
</feature>
<dbReference type="InterPro" id="IPR058240">
    <property type="entry name" value="rSAM_sf"/>
</dbReference>
<dbReference type="HOGENOM" id="CLU_032161_0_1_7"/>
<dbReference type="eggNOG" id="COG1509">
    <property type="taxonomic scope" value="Bacteria"/>
</dbReference>
<dbReference type="NCBIfam" id="TIGR00238">
    <property type="entry name" value="KamA family radical SAM protein"/>
    <property type="match status" value="1"/>
</dbReference>
<proteinExistence type="inferred from homology"/>
<keyword evidence="19" id="KW-1185">Reference proteome</keyword>
<feature type="binding site" evidence="14">
    <location>
        <position position="178"/>
    </location>
    <ligand>
        <name>[4Fe-4S] cluster</name>
        <dbReference type="ChEBI" id="CHEBI:49883"/>
        <note>4Fe-4S-S-AdoMet</note>
    </ligand>
</feature>
<keyword evidence="7 14" id="KW-0004">4Fe-4S</keyword>
<dbReference type="InterPro" id="IPR025895">
    <property type="entry name" value="LAM_C_dom"/>
</dbReference>
<keyword evidence="12 14" id="KW-0411">Iron-sulfur</keyword>
<comment type="catalytic activity">
    <reaction evidence="1">
        <text>L-lysine = (3S)-3,6-diaminohexanoate</text>
        <dbReference type="Rhea" id="RHEA:19177"/>
        <dbReference type="ChEBI" id="CHEBI:32551"/>
        <dbReference type="ChEBI" id="CHEBI:57434"/>
        <dbReference type="EC" id="5.4.3.2"/>
    </reaction>
</comment>
<evidence type="ECO:0000256" key="15">
    <source>
        <dbReference type="PIRSR" id="PIRSR603739-50"/>
    </source>
</evidence>
<evidence type="ECO:0000256" key="10">
    <source>
        <dbReference type="ARBA" id="ARBA00022898"/>
    </source>
</evidence>
<evidence type="ECO:0000256" key="16">
    <source>
        <dbReference type="SAM" id="MobiDB-lite"/>
    </source>
</evidence>
<dbReference type="STRING" id="644282.Deba_0212"/>
<evidence type="ECO:0000256" key="4">
    <source>
        <dbReference type="ARBA" id="ARBA00008703"/>
    </source>
</evidence>
<evidence type="ECO:0000256" key="1">
    <source>
        <dbReference type="ARBA" id="ARBA00000911"/>
    </source>
</evidence>
<dbReference type="PANTHER" id="PTHR30538:SF1">
    <property type="entry name" value="L-LYSINE 2,3-AMINOMUTASE"/>
    <property type="match status" value="1"/>
</dbReference>
<dbReference type="SUPFAM" id="SSF102114">
    <property type="entry name" value="Radical SAM enzymes"/>
    <property type="match status" value="1"/>
</dbReference>
<evidence type="ECO:0000256" key="6">
    <source>
        <dbReference type="ARBA" id="ARBA00022363"/>
    </source>
</evidence>
<evidence type="ECO:0000256" key="9">
    <source>
        <dbReference type="ARBA" id="ARBA00022723"/>
    </source>
</evidence>
<feature type="binding site" evidence="14">
    <location>
        <position position="185"/>
    </location>
    <ligand>
        <name>[4Fe-4S] cluster</name>
        <dbReference type="ChEBI" id="CHEBI:49883"/>
        <note>4Fe-4S-S-AdoMet</note>
    </ligand>
</feature>
<dbReference type="GO" id="GO:0051539">
    <property type="term" value="F:4 iron, 4 sulfur cluster binding"/>
    <property type="evidence" value="ECO:0007669"/>
    <property type="project" value="UniProtKB-KW"/>
</dbReference>
<comment type="cofactor">
    <cofactor evidence="2 15">
        <name>pyridoxal 5'-phosphate</name>
        <dbReference type="ChEBI" id="CHEBI:597326"/>
    </cofactor>
</comment>
<keyword evidence="11" id="KW-0408">Iron</keyword>
<comment type="cofactor">
    <cofactor evidence="3">
        <name>[4Fe-4S] cluster</name>
        <dbReference type="ChEBI" id="CHEBI:49883"/>
    </cofactor>
</comment>
<dbReference type="Gene3D" id="3.20.20.70">
    <property type="entry name" value="Aldolase class I"/>
    <property type="match status" value="1"/>
</dbReference>
<feature type="modified residue" description="N6-(pyridoxal phosphate)lysine" evidence="15">
    <location>
        <position position="390"/>
    </location>
</feature>
<accession>E1QG77</accession>
<sequence>MSQIAANSNQCEASTEDLDPPGRKSVPCPLPATPAVDWSTEAGHGFNPHQSSASAAFRRRFFPGVCAAQWNDWRWQVRNRLTNPQALERFFPLAQEERRAFEAVAGRLPMAITPYYLSLIDRQNPADPLRRAVVPTWMEAVVSPGESHDPLAEDADMAAPGLVHRYPDRVLLLATGFCSTYCRYCTRSRLVGGGGMHTGKRALERALAYIEATPAVRDVLISGGDPLTMADDRLEWLLSRLRAMRHVEIIRIGSKVPAVLPQRVTPALTRMLKKYHPLFISLHFMHPAELTVEAAKACARLADAGVPLGSQTVLLAGINDDVATMRALMQGLLRLRVRPYYLYQCDPICGSAHFRTPVAKGLEIVAGLRGHTTGYAVPTYVIDAPGGGGKVALYPESVIGRQDEALLLRNYEGGQYAYPDNAHGPGRALC</sequence>
<evidence type="ECO:0000256" key="3">
    <source>
        <dbReference type="ARBA" id="ARBA00001966"/>
    </source>
</evidence>
<dbReference type="Pfam" id="PF12544">
    <property type="entry name" value="LAM_C"/>
    <property type="match status" value="1"/>
</dbReference>
<protein>
    <recommendedName>
        <fullName evidence="6">L-lysine 2,3-aminomutase</fullName>
        <ecNumber evidence="5">5.4.3.2</ecNumber>
    </recommendedName>
</protein>
<organism evidence="18 19">
    <name type="scientific">Desulfarculus baarsii (strain ATCC 33931 / DSM 2075 / LMG 7858 / VKM B-1802 / 2st14)</name>
    <dbReference type="NCBI Taxonomy" id="644282"/>
    <lineage>
        <taxon>Bacteria</taxon>
        <taxon>Pseudomonadati</taxon>
        <taxon>Thermodesulfobacteriota</taxon>
        <taxon>Desulfarculia</taxon>
        <taxon>Desulfarculales</taxon>
        <taxon>Desulfarculaceae</taxon>
        <taxon>Desulfarculus</taxon>
    </lineage>
</organism>
<feature type="compositionally biased region" description="Polar residues" evidence="16">
    <location>
        <begin position="1"/>
        <end position="13"/>
    </location>
</feature>
<evidence type="ECO:0000256" key="7">
    <source>
        <dbReference type="ARBA" id="ARBA00022485"/>
    </source>
</evidence>
<reference evidence="18 19" key="1">
    <citation type="journal article" date="2010" name="Stand. Genomic Sci.">
        <title>Complete genome sequence of Desulfarculus baarsii type strain (2st14).</title>
        <authorList>
            <person name="Sun H."/>
            <person name="Spring S."/>
            <person name="Lapidus A."/>
            <person name="Davenport K."/>
            <person name="Del Rio T.G."/>
            <person name="Tice H."/>
            <person name="Nolan M."/>
            <person name="Copeland A."/>
            <person name="Cheng J.F."/>
            <person name="Lucas S."/>
            <person name="Tapia R."/>
            <person name="Goodwin L."/>
            <person name="Pitluck S."/>
            <person name="Ivanova N."/>
            <person name="Pagani I."/>
            <person name="Mavromatis K."/>
            <person name="Ovchinnikova G."/>
            <person name="Pati A."/>
            <person name="Chen A."/>
            <person name="Palaniappan K."/>
            <person name="Hauser L."/>
            <person name="Chang Y.J."/>
            <person name="Jeffries C.D."/>
            <person name="Detter J.C."/>
            <person name="Han C."/>
            <person name="Rohde M."/>
            <person name="Brambilla E."/>
            <person name="Goker M."/>
            <person name="Woyke T."/>
            <person name="Bristow J."/>
            <person name="Eisen J.A."/>
            <person name="Markowitz V."/>
            <person name="Hugenholtz P."/>
            <person name="Kyrpides N.C."/>
            <person name="Klenk H.P."/>
            <person name="Land M."/>
        </authorList>
    </citation>
    <scope>NUCLEOTIDE SEQUENCE [LARGE SCALE GENOMIC DNA]</scope>
    <source>
        <strain evidence="19">ATCC 33931 / DSM 2075 / LMG 7858 / VKM B-1802 / 2st14</strain>
    </source>
</reference>
<dbReference type="CDD" id="cd01335">
    <property type="entry name" value="Radical_SAM"/>
    <property type="match status" value="1"/>
</dbReference>
<dbReference type="SFLD" id="SFLDS00029">
    <property type="entry name" value="Radical_SAM"/>
    <property type="match status" value="1"/>
</dbReference>
<keyword evidence="10 15" id="KW-0663">Pyridoxal phosphate</keyword>
<keyword evidence="9 14" id="KW-0479">Metal-binding</keyword>
<evidence type="ECO:0000313" key="19">
    <source>
        <dbReference type="Proteomes" id="UP000009047"/>
    </source>
</evidence>
<evidence type="ECO:0000256" key="12">
    <source>
        <dbReference type="ARBA" id="ARBA00023014"/>
    </source>
</evidence>
<dbReference type="GO" id="GO:0050066">
    <property type="term" value="F:L-lysine 2,3-aminomutase activity"/>
    <property type="evidence" value="ECO:0007669"/>
    <property type="project" value="UniProtKB-EC"/>
</dbReference>
<dbReference type="EMBL" id="CP002085">
    <property type="protein sequence ID" value="ADK83589.1"/>
    <property type="molecule type" value="Genomic_DNA"/>
</dbReference>
<evidence type="ECO:0000256" key="14">
    <source>
        <dbReference type="PIRSR" id="PIRSR004911-1"/>
    </source>
</evidence>
<dbReference type="GO" id="GO:0046872">
    <property type="term" value="F:metal ion binding"/>
    <property type="evidence" value="ECO:0007669"/>
    <property type="project" value="UniProtKB-KW"/>
</dbReference>
<keyword evidence="13 18" id="KW-0413">Isomerase</keyword>
<evidence type="ECO:0000256" key="11">
    <source>
        <dbReference type="ARBA" id="ARBA00023004"/>
    </source>
</evidence>